<dbReference type="InterPro" id="IPR019752">
    <property type="entry name" value="Pyrv/ketoisovalerate_OxRed_cat"/>
</dbReference>
<dbReference type="InterPro" id="IPR052198">
    <property type="entry name" value="IorB_Oxidoreductase"/>
</dbReference>
<dbReference type="RefSeq" id="WP_132016006.1">
    <property type="nucleotide sequence ID" value="NZ_SLUN01000029.1"/>
</dbReference>
<dbReference type="PANTHER" id="PTHR43854">
    <property type="entry name" value="INDOLEPYRUVATE OXIDOREDUCTASE SUBUNIT IORB"/>
    <property type="match status" value="1"/>
</dbReference>
<evidence type="ECO:0000313" key="3">
    <source>
        <dbReference type="EMBL" id="TCL62015.1"/>
    </source>
</evidence>
<dbReference type="InterPro" id="IPR002869">
    <property type="entry name" value="Pyrv_flavodox_OxRed_cen"/>
</dbReference>
<comment type="caution">
    <text evidence="3">The sequence shown here is derived from an EMBL/GenBank/DDBJ whole genome shotgun (WGS) entry which is preliminary data.</text>
</comment>
<accession>A0A4R1R8M1</accession>
<dbReference type="Pfam" id="PF01558">
    <property type="entry name" value="POR"/>
    <property type="match status" value="1"/>
</dbReference>
<feature type="domain" description="Pyruvate/ketoisovalerate oxidoreductase catalytic" evidence="2">
    <location>
        <begin position="11"/>
        <end position="189"/>
    </location>
</feature>
<dbReference type="OrthoDB" id="9789125at2"/>
<evidence type="ECO:0000256" key="1">
    <source>
        <dbReference type="ARBA" id="ARBA00023002"/>
    </source>
</evidence>
<dbReference type="Gene3D" id="3.40.920.10">
    <property type="entry name" value="Pyruvate-ferredoxin oxidoreductase, PFOR, domain III"/>
    <property type="match status" value="1"/>
</dbReference>
<keyword evidence="1" id="KW-0560">Oxidoreductase</keyword>
<reference evidence="3 4" key="1">
    <citation type="submission" date="2019-03" db="EMBL/GenBank/DDBJ databases">
        <title>Genomic Encyclopedia of Type Strains, Phase IV (KMG-IV): sequencing the most valuable type-strain genomes for metagenomic binning, comparative biology and taxonomic classification.</title>
        <authorList>
            <person name="Goeker M."/>
        </authorList>
    </citation>
    <scope>NUCLEOTIDE SEQUENCE [LARGE SCALE GENOMIC DNA]</scope>
    <source>
        <strain evidence="3 4">LX-B</strain>
    </source>
</reference>
<protein>
    <submittedName>
        <fullName evidence="3">Indolepyruvate ferredoxin oxidoreductase beta subunit</fullName>
    </submittedName>
</protein>
<dbReference type="PANTHER" id="PTHR43854:SF1">
    <property type="entry name" value="INDOLEPYRUVATE OXIDOREDUCTASE SUBUNIT IORB"/>
    <property type="match status" value="1"/>
</dbReference>
<gene>
    <name evidence="3" type="ORF">EDC14_102944</name>
</gene>
<dbReference type="Proteomes" id="UP000295008">
    <property type="component" value="Unassembled WGS sequence"/>
</dbReference>
<evidence type="ECO:0000313" key="4">
    <source>
        <dbReference type="Proteomes" id="UP000295008"/>
    </source>
</evidence>
<proteinExistence type="predicted"/>
<keyword evidence="4" id="KW-1185">Reference proteome</keyword>
<organism evidence="3 4">
    <name type="scientific">Hydrogenispora ethanolica</name>
    <dbReference type="NCBI Taxonomy" id="1082276"/>
    <lineage>
        <taxon>Bacteria</taxon>
        <taxon>Bacillati</taxon>
        <taxon>Bacillota</taxon>
        <taxon>Hydrogenispora</taxon>
    </lineage>
</organism>
<name>A0A4R1R8M1_HYDET</name>
<evidence type="ECO:0000259" key="2">
    <source>
        <dbReference type="Pfam" id="PF01558"/>
    </source>
</evidence>
<dbReference type="EMBL" id="SLUN01000029">
    <property type="protein sequence ID" value="TCL62015.1"/>
    <property type="molecule type" value="Genomic_DNA"/>
</dbReference>
<dbReference type="SUPFAM" id="SSF53323">
    <property type="entry name" value="Pyruvate-ferredoxin oxidoreductase, PFOR, domain III"/>
    <property type="match status" value="1"/>
</dbReference>
<sequence>MRLDIVIAGVGGQGTVLASRVLAQTALDAGFPARTSEMIGMAQREGSVQSHVRIGTEFGPVIGSGAADILLGFEPAEAQRSGNLLKNGGMLLVNSHPIHPVTVALGSSAYPLAEIRAYLDRLPARVTWVDGFELALASGNFKTLNAVMLGVLASSGALPFGRDAVLRVLLEMLPERVRAVNERAFALGCQVVKEG</sequence>
<dbReference type="AlphaFoldDB" id="A0A4R1R8M1"/>
<keyword evidence="3" id="KW-0670">Pyruvate</keyword>
<dbReference type="GO" id="GO:0016903">
    <property type="term" value="F:oxidoreductase activity, acting on the aldehyde or oxo group of donors"/>
    <property type="evidence" value="ECO:0007669"/>
    <property type="project" value="InterPro"/>
</dbReference>